<organism evidence="1 2">
    <name type="scientific">Marine Group III euryarchaeote CG-Bathy1</name>
    <dbReference type="NCBI Taxonomy" id="1889001"/>
    <lineage>
        <taxon>Archaea</taxon>
        <taxon>Methanobacteriati</taxon>
        <taxon>Thermoplasmatota</taxon>
        <taxon>Thermoplasmata</taxon>
        <taxon>Candidatus Thermoprofundales</taxon>
    </lineage>
</organism>
<dbReference type="EMBL" id="MIYU01000021">
    <property type="protein sequence ID" value="OIR14039.1"/>
    <property type="molecule type" value="Genomic_DNA"/>
</dbReference>
<dbReference type="NCBIfam" id="TIGR00266">
    <property type="entry name" value="TIGR00266 family protein"/>
    <property type="match status" value="1"/>
</dbReference>
<dbReference type="Pfam" id="PF01987">
    <property type="entry name" value="AIM24"/>
    <property type="match status" value="1"/>
</dbReference>
<dbReference type="InterPro" id="IPR016031">
    <property type="entry name" value="Trp_RNA-bd_attenuator-like_dom"/>
</dbReference>
<gene>
    <name evidence="1" type="ORF">BEU04_03430</name>
</gene>
<sequence>MEVEIKNRGAYGSALVKISGDEEFFSEAGKMYRASDNVKFETTTRSEEGTGFFGKLKKGMKSVLAGESFFMSSYTSVDGKEAEVGIAPTMPGEVHRVDVGATNWICAGGSFLAAGGGVKVDTKYQGIIKGMFSKEGLFYLKTSGDGPLIVSAYGRITEIEAKDGVSIDNGHIVAFTEGLEYTVSKAAKGWMNSMLSGEGLVLTFKGSGKILVQSHDMERFGRAVGPKLPPKEA</sequence>
<comment type="caution">
    <text evidence="1">The sequence shown here is derived from an EMBL/GenBank/DDBJ whole genome shotgun (WGS) entry which is preliminary data.</text>
</comment>
<proteinExistence type="predicted"/>
<dbReference type="Proteomes" id="UP000183815">
    <property type="component" value="Unassembled WGS sequence"/>
</dbReference>
<accession>A0A1J5SZU8</accession>
<dbReference type="InterPro" id="IPR002838">
    <property type="entry name" value="AIM24"/>
</dbReference>
<dbReference type="PANTHER" id="PTHR43657:SF1">
    <property type="entry name" value="ALTERED INHERITANCE OF MITOCHONDRIA PROTEIN 24, MITOCHONDRIAL"/>
    <property type="match status" value="1"/>
</dbReference>
<dbReference type="PANTHER" id="PTHR43657">
    <property type="entry name" value="TRYPTOPHAN RNA-BINDING ATTENUATOR PROTEIN-LIKE PROTEIN"/>
    <property type="match status" value="1"/>
</dbReference>
<dbReference type="InterPro" id="IPR036983">
    <property type="entry name" value="AIM24_sf"/>
</dbReference>
<reference evidence="1 2" key="1">
    <citation type="submission" date="2016-08" db="EMBL/GenBank/DDBJ databases">
        <title>New Insights into Marine Group III Euryarchaeota, from dark to light.</title>
        <authorList>
            <person name="Haro-Moreno J.M."/>
            <person name="Rodriguez-Valera F."/>
            <person name="Lopez-Garcia P."/>
            <person name="Moreira D."/>
            <person name="Martin-Cuadrado A.B."/>
        </authorList>
    </citation>
    <scope>NUCLEOTIDE SEQUENCE [LARGE SCALE GENOMIC DNA]</scope>
    <source>
        <strain evidence="1">CG-Bathy1</strain>
    </source>
</reference>
<evidence type="ECO:0000313" key="2">
    <source>
        <dbReference type="Proteomes" id="UP000183815"/>
    </source>
</evidence>
<dbReference type="AlphaFoldDB" id="A0A1J5SZU8"/>
<name>A0A1J5SZU8_9ARCH</name>
<dbReference type="Gene3D" id="3.60.160.10">
    <property type="entry name" value="Mitochondrial biogenesis AIM24"/>
    <property type="match status" value="1"/>
</dbReference>
<protein>
    <submittedName>
        <fullName evidence="1">TIGR00266 family protein</fullName>
    </submittedName>
</protein>
<dbReference type="SUPFAM" id="SSF51219">
    <property type="entry name" value="TRAP-like"/>
    <property type="match status" value="1"/>
</dbReference>
<evidence type="ECO:0000313" key="1">
    <source>
        <dbReference type="EMBL" id="OIR14039.1"/>
    </source>
</evidence>